<dbReference type="RefSeq" id="WP_126304671.1">
    <property type="nucleotide sequence ID" value="NZ_LR134516.1"/>
</dbReference>
<gene>
    <name evidence="16" type="primary">tbpA</name>
    <name evidence="16" type="ORF">NCTC12227_01075</name>
</gene>
<evidence type="ECO:0000313" key="16">
    <source>
        <dbReference type="EMBL" id="VEJ21345.1"/>
    </source>
</evidence>
<dbReference type="InterPro" id="IPR000531">
    <property type="entry name" value="Beta-barrel_TonB"/>
</dbReference>
<evidence type="ECO:0000256" key="13">
    <source>
        <dbReference type="SAM" id="MobiDB-lite"/>
    </source>
</evidence>
<dbReference type="InterPro" id="IPR037066">
    <property type="entry name" value="Plug_dom_sf"/>
</dbReference>
<keyword evidence="17" id="KW-1185">Reference proteome</keyword>
<evidence type="ECO:0000256" key="9">
    <source>
        <dbReference type="ARBA" id="ARBA00023170"/>
    </source>
</evidence>
<dbReference type="InterPro" id="IPR012910">
    <property type="entry name" value="Plug_dom"/>
</dbReference>
<reference evidence="16 17" key="1">
    <citation type="submission" date="2018-12" db="EMBL/GenBank/DDBJ databases">
        <authorList>
            <consortium name="Pathogen Informatics"/>
        </authorList>
    </citation>
    <scope>NUCLEOTIDE SEQUENCE [LARGE SCALE GENOMIC DNA]</scope>
    <source>
        <strain evidence="16 17">NCTC12227</strain>
    </source>
</reference>
<dbReference type="AlphaFoldDB" id="A0A3S4YAM7"/>
<keyword evidence="4 11" id="KW-1134">Transmembrane beta strand</keyword>
<dbReference type="KEGG" id="nani:NCTC12227_01075"/>
<organism evidence="16 17">
    <name type="scientific">Neisseria animaloris</name>
    <dbReference type="NCBI Taxonomy" id="326522"/>
    <lineage>
        <taxon>Bacteria</taxon>
        <taxon>Pseudomonadati</taxon>
        <taxon>Pseudomonadota</taxon>
        <taxon>Betaproteobacteria</taxon>
        <taxon>Neisseriales</taxon>
        <taxon>Neisseriaceae</taxon>
        <taxon>Neisseria</taxon>
    </lineage>
</organism>
<dbReference type="GO" id="GO:0015091">
    <property type="term" value="F:ferric iron transmembrane transporter activity"/>
    <property type="evidence" value="ECO:0007669"/>
    <property type="project" value="InterPro"/>
</dbReference>
<keyword evidence="6 14" id="KW-0732">Signal</keyword>
<evidence type="ECO:0000256" key="3">
    <source>
        <dbReference type="ARBA" id="ARBA00022448"/>
    </source>
</evidence>
<dbReference type="Gene3D" id="2.40.170.20">
    <property type="entry name" value="TonB-dependent receptor, beta-barrel domain"/>
    <property type="match status" value="1"/>
</dbReference>
<dbReference type="PANTHER" id="PTHR30069">
    <property type="entry name" value="TONB-DEPENDENT OUTER MEMBRANE RECEPTOR"/>
    <property type="match status" value="1"/>
</dbReference>
<feature type="domain" description="Cyclic nucleotide-binding" evidence="15">
    <location>
        <begin position="66"/>
        <end position="106"/>
    </location>
</feature>
<evidence type="ECO:0000256" key="5">
    <source>
        <dbReference type="ARBA" id="ARBA00022692"/>
    </source>
</evidence>
<dbReference type="InterPro" id="IPR010949">
    <property type="entry name" value="TonB_Hb/transfer/lactofer_rcpt"/>
</dbReference>
<protein>
    <submittedName>
        <fullName evidence="16">Transferrin-binding protein A</fullName>
    </submittedName>
</protein>
<dbReference type="InterPro" id="IPR000595">
    <property type="entry name" value="cNMP-bd_dom"/>
</dbReference>
<keyword evidence="10 11" id="KW-0998">Cell outer membrane</keyword>
<keyword evidence="3 11" id="KW-0813">Transport</keyword>
<evidence type="ECO:0000256" key="7">
    <source>
        <dbReference type="ARBA" id="ARBA00023077"/>
    </source>
</evidence>
<evidence type="ECO:0000256" key="11">
    <source>
        <dbReference type="PROSITE-ProRule" id="PRU01360"/>
    </source>
</evidence>
<comment type="similarity">
    <text evidence="2 11 12">Belongs to the TonB-dependent receptor family.</text>
</comment>
<accession>A0A3S4YAM7</accession>
<keyword evidence="7 12" id="KW-0798">TonB box</keyword>
<dbReference type="Gene3D" id="2.170.130.10">
    <property type="entry name" value="TonB-dependent receptor, plug domain"/>
    <property type="match status" value="1"/>
</dbReference>
<name>A0A3S4YAM7_9NEIS</name>
<evidence type="ECO:0000256" key="12">
    <source>
        <dbReference type="RuleBase" id="RU003357"/>
    </source>
</evidence>
<dbReference type="GO" id="GO:0015344">
    <property type="term" value="F:siderophore uptake transmembrane transporter activity"/>
    <property type="evidence" value="ECO:0007669"/>
    <property type="project" value="TreeGrafter"/>
</dbReference>
<feature type="region of interest" description="Disordered" evidence="13">
    <location>
        <begin position="279"/>
        <end position="318"/>
    </location>
</feature>
<dbReference type="NCBIfam" id="TIGR01786">
    <property type="entry name" value="TonB-hemlactrns"/>
    <property type="match status" value="1"/>
</dbReference>
<dbReference type="GO" id="GO:0044718">
    <property type="term" value="P:siderophore transmembrane transport"/>
    <property type="evidence" value="ECO:0007669"/>
    <property type="project" value="TreeGrafter"/>
</dbReference>
<dbReference type="PROSITE" id="PS52016">
    <property type="entry name" value="TONB_DEPENDENT_REC_3"/>
    <property type="match status" value="1"/>
</dbReference>
<evidence type="ECO:0000256" key="1">
    <source>
        <dbReference type="ARBA" id="ARBA00004571"/>
    </source>
</evidence>
<dbReference type="InterPro" id="IPR039426">
    <property type="entry name" value="TonB-dep_rcpt-like"/>
</dbReference>
<feature type="signal peptide" evidence="14">
    <location>
        <begin position="1"/>
        <end position="30"/>
    </location>
</feature>
<dbReference type="OrthoDB" id="9764669at2"/>
<dbReference type="SUPFAM" id="SSF56935">
    <property type="entry name" value="Porins"/>
    <property type="match status" value="1"/>
</dbReference>
<dbReference type="GO" id="GO:0009279">
    <property type="term" value="C:cell outer membrane"/>
    <property type="evidence" value="ECO:0007669"/>
    <property type="project" value="UniProtKB-SubCell"/>
</dbReference>
<dbReference type="InterPro" id="IPR036942">
    <property type="entry name" value="Beta-barrel_TonB_sf"/>
</dbReference>
<evidence type="ECO:0000259" key="15">
    <source>
        <dbReference type="PROSITE" id="PS50042"/>
    </source>
</evidence>
<keyword evidence="5 11" id="KW-0812">Transmembrane</keyword>
<evidence type="ECO:0000256" key="10">
    <source>
        <dbReference type="ARBA" id="ARBA00023237"/>
    </source>
</evidence>
<evidence type="ECO:0000256" key="8">
    <source>
        <dbReference type="ARBA" id="ARBA00023136"/>
    </source>
</evidence>
<dbReference type="InterPro" id="IPR010948">
    <property type="entry name" value="TonB_lacto/transferrin_rcpt"/>
</dbReference>
<comment type="subcellular location">
    <subcellularLocation>
        <location evidence="1 11">Cell outer membrane</location>
        <topology evidence="1 11">Multi-pass membrane protein</topology>
    </subcellularLocation>
</comment>
<evidence type="ECO:0000313" key="17">
    <source>
        <dbReference type="Proteomes" id="UP000268229"/>
    </source>
</evidence>
<sequence>MFTTHSSSQQKIIVTALSLCFTAFSGNLYAADQAQAESTVDLDTVYVTAPKKINRKTQEVTGLGKVVKNAEQLEKEQVLNIRDLVRYDPGISVVEQGRGGSSGFSIRGVDKNRVQVSVDGIPQLQSYADTTSSSGGSGSMNEIEYENVSAVEISKGSNSVESGSGSLGGSVNYRTKNVGDFLQDGEKWGLTSKSVYSSKDKRFAQTLGGAFSYQGFEGLLQYTHRKGNEIDIHKDAGNANQSFYKQDVYEDKYDLRGAPGLLSDNMFRFEDEPDVIRHKSAPTRPDLWQPQSRTEPFTPEEEAQRRHAMRHKKETVSAKEYTGANRIRPNPMEYRSGSWLARLGYHISPQHHIGWLTERTKQNYDSRDMRYTSYYAPLSNPTLELNRLGTPPVLEQYNRPPYNEANNSDGIWRNDPREGYANLLWSRARFFQEQHSKLRNGIAYRYKPQEGGTWADALELNIDRQNIKINTGSIYANCSRYPDYSTTLNCAPTADKPGSFLNEEQVNYTENHSLFNTKWNKKWRWGRAKHDVQVAAGYDRFDSTFNKAIHETSVYKRQIKVGTENRVINGQTRRIDIYKDLGTVTTTVHPCTDWKIETCSRKPIKGNSYYLALRDNMALGKYIDLGLGLRLDNHSFRSEDVAIKDKNYTNRSWNAGLVIKPNSRWAVSYRVSNGFRVPSFQELYGYNVPGIPRDSKVHYVADLEPEKSFNQEFGLTFKGNFGNIELSMFNSRYRDLIAYAITKTDKNNYQNIGNFNLQNADLNGINIRSSIDLNGMWSKLPEGLSLNMAYNRIKAKRLFNNHPERYTWLADYPLETIQPSRYVLGLNYDAPSEKWGMSMNWIHSRGKNPQELISKAYSDTGPTINRAVTKAATKPWTTVDLIGYYRPWKKATLRAGIYNAMNYRYLTWETVRQSSINSLSQQKVPGSDYKQFAAPGRNITVGFEMKF</sequence>
<proteinExistence type="inferred from homology"/>
<dbReference type="EMBL" id="LR134516">
    <property type="protein sequence ID" value="VEJ21345.1"/>
    <property type="molecule type" value="Genomic_DNA"/>
</dbReference>
<evidence type="ECO:0000256" key="2">
    <source>
        <dbReference type="ARBA" id="ARBA00009810"/>
    </source>
</evidence>
<dbReference type="Pfam" id="PF00593">
    <property type="entry name" value="TonB_dep_Rec_b-barrel"/>
    <property type="match status" value="1"/>
</dbReference>
<feature type="chain" id="PRO_5018634339" evidence="14">
    <location>
        <begin position="31"/>
        <end position="947"/>
    </location>
</feature>
<dbReference type="PANTHER" id="PTHR30069:SF54">
    <property type="entry name" value="TRANSFERRIN-BINDING PROTEIN A"/>
    <property type="match status" value="1"/>
</dbReference>
<evidence type="ECO:0000256" key="4">
    <source>
        <dbReference type="ARBA" id="ARBA00022452"/>
    </source>
</evidence>
<evidence type="ECO:0000256" key="14">
    <source>
        <dbReference type="SAM" id="SignalP"/>
    </source>
</evidence>
<evidence type="ECO:0000256" key="6">
    <source>
        <dbReference type="ARBA" id="ARBA00022729"/>
    </source>
</evidence>
<dbReference type="CDD" id="cd01347">
    <property type="entry name" value="ligand_gated_channel"/>
    <property type="match status" value="1"/>
</dbReference>
<dbReference type="Pfam" id="PF07715">
    <property type="entry name" value="Plug"/>
    <property type="match status" value="1"/>
</dbReference>
<dbReference type="STRING" id="326522.BWD08_02680"/>
<dbReference type="PROSITE" id="PS50042">
    <property type="entry name" value="CNMP_BINDING_3"/>
    <property type="match status" value="1"/>
</dbReference>
<dbReference type="Proteomes" id="UP000268229">
    <property type="component" value="Chromosome"/>
</dbReference>
<keyword evidence="9" id="KW-0675">Receptor</keyword>
<dbReference type="NCBIfam" id="TIGR01776">
    <property type="entry name" value="TonB-tbp-lbp"/>
    <property type="match status" value="1"/>
</dbReference>
<keyword evidence="8 11" id="KW-0472">Membrane</keyword>